<dbReference type="InterPro" id="IPR029063">
    <property type="entry name" value="SAM-dependent_MTases_sf"/>
</dbReference>
<dbReference type="GO" id="GO:0006888">
    <property type="term" value="P:endoplasmic reticulum to Golgi vesicle-mediated transport"/>
    <property type="evidence" value="ECO:0007669"/>
    <property type="project" value="TreeGrafter"/>
</dbReference>
<evidence type="ECO:0000313" key="4">
    <source>
        <dbReference type="Proteomes" id="UP000244896"/>
    </source>
</evidence>
<dbReference type="GO" id="GO:0005737">
    <property type="term" value="C:cytoplasm"/>
    <property type="evidence" value="ECO:0007669"/>
    <property type="project" value="GOC"/>
</dbReference>
<dbReference type="GO" id="GO:0005886">
    <property type="term" value="C:plasma membrane"/>
    <property type="evidence" value="ECO:0007669"/>
    <property type="project" value="TreeGrafter"/>
</dbReference>
<accession>A0A2U8E0Q2</accession>
<feature type="coiled-coil region" evidence="1">
    <location>
        <begin position="232"/>
        <end position="291"/>
    </location>
</feature>
<dbReference type="SUPFAM" id="SSF53335">
    <property type="entry name" value="S-adenosyl-L-methionine-dependent methyltransferases"/>
    <property type="match status" value="1"/>
</dbReference>
<dbReference type="GO" id="GO:0016197">
    <property type="term" value="P:endosomal transport"/>
    <property type="evidence" value="ECO:0007669"/>
    <property type="project" value="TreeGrafter"/>
</dbReference>
<dbReference type="Pfam" id="PF05050">
    <property type="entry name" value="Methyltransf_21"/>
    <property type="match status" value="1"/>
</dbReference>
<keyword evidence="4" id="KW-1185">Reference proteome</keyword>
<dbReference type="EMBL" id="CP023004">
    <property type="protein sequence ID" value="AWI08433.1"/>
    <property type="molecule type" value="Genomic_DNA"/>
</dbReference>
<dbReference type="InterPro" id="IPR053202">
    <property type="entry name" value="EGF_Rcpt_Signaling_Reg"/>
</dbReference>
<feature type="domain" description="Methyltransferase FkbM" evidence="2">
    <location>
        <begin position="29"/>
        <end position="190"/>
    </location>
</feature>
<proteinExistence type="predicted"/>
<name>A0A2U8E0Q2_9BACT</name>
<dbReference type="Gene3D" id="3.40.50.150">
    <property type="entry name" value="Vaccinia Virus protein VP39"/>
    <property type="match status" value="1"/>
</dbReference>
<protein>
    <recommendedName>
        <fullName evidence="2">Methyltransferase FkbM domain-containing protein</fullName>
    </recommendedName>
</protein>
<dbReference type="PANTHER" id="PTHR34009">
    <property type="entry name" value="PROTEIN STAR"/>
    <property type="match status" value="1"/>
</dbReference>
<evidence type="ECO:0000313" key="3">
    <source>
        <dbReference type="EMBL" id="AWI08433.1"/>
    </source>
</evidence>
<sequence length="379" mass="43497">MTFISYAQNLEDVVLHRALKNIKNGFYVDVGANDPVIDSVTKAFYDLGWSGVNIEPNQDYYRKLVNDRPRDITLSCVAGKTVGEIEFSNIPNTGLSTAVPQIAEKHEQSGWPVTKTTVPVYPLKDILAPYANRDIHFLKIDVEGMETEIIEGMDFQKYRPWILVIEAIAPSTQDPTYDQWERYIIEANYAYVYFDGVNRYYLATEQSVLKKHLIYPPGIFDDFAVYKKLKAEQSKQRELDEAQHALAETQRAAEAAIKQLQNEIQTLEKKIEGFRVQAKQHEEDFEEQLQQKDKTIGMLNITNAKLQKDHADLRRHATSTSEQMQAVITARQAEIDRLRKLLYSASTGTHLYRALRVLMGDKHYKQNRTPVSQLEKPAP</sequence>
<organism evidence="3 4">
    <name type="scientific">Ereboglobus luteus</name>
    <dbReference type="NCBI Taxonomy" id="1796921"/>
    <lineage>
        <taxon>Bacteria</taxon>
        <taxon>Pseudomonadati</taxon>
        <taxon>Verrucomicrobiota</taxon>
        <taxon>Opitutia</taxon>
        <taxon>Opitutales</taxon>
        <taxon>Opitutaceae</taxon>
        <taxon>Ereboglobus</taxon>
    </lineage>
</organism>
<dbReference type="InterPro" id="IPR006342">
    <property type="entry name" value="FkbM_mtfrase"/>
</dbReference>
<reference evidence="3 4" key="1">
    <citation type="journal article" date="2018" name="Syst. Appl. Microbiol.">
        <title>Ereboglobus luteus gen. nov. sp. nov. from cockroach guts, and new insights into the oxygen relationship of the genera Opitutus and Didymococcus (Verrucomicrobia: Opitutaceae).</title>
        <authorList>
            <person name="Tegtmeier D."/>
            <person name="Belitz A."/>
            <person name="Radek R."/>
            <person name="Heimerl T."/>
            <person name="Brune A."/>
        </authorList>
    </citation>
    <scope>NUCLEOTIDE SEQUENCE [LARGE SCALE GENOMIC DNA]</scope>
    <source>
        <strain evidence="3 4">Ho45</strain>
    </source>
</reference>
<dbReference type="NCBIfam" id="TIGR01444">
    <property type="entry name" value="fkbM_fam"/>
    <property type="match status" value="1"/>
</dbReference>
<gene>
    <name evidence="3" type="ORF">CKA38_03455</name>
</gene>
<dbReference type="Proteomes" id="UP000244896">
    <property type="component" value="Chromosome"/>
</dbReference>
<dbReference type="AlphaFoldDB" id="A0A2U8E0Q2"/>
<dbReference type="PANTHER" id="PTHR34009:SF2">
    <property type="entry name" value="PROTEIN STAR"/>
    <property type="match status" value="1"/>
</dbReference>
<dbReference type="KEGG" id="elut:CKA38_03455"/>
<dbReference type="OrthoDB" id="176724at2"/>
<dbReference type="RefSeq" id="WP_108824241.1">
    <property type="nucleotide sequence ID" value="NZ_CP023004.1"/>
</dbReference>
<keyword evidence="1" id="KW-0175">Coiled coil</keyword>
<evidence type="ECO:0000259" key="2">
    <source>
        <dbReference type="Pfam" id="PF05050"/>
    </source>
</evidence>
<evidence type="ECO:0000256" key="1">
    <source>
        <dbReference type="SAM" id="Coils"/>
    </source>
</evidence>